<dbReference type="PANTHER" id="PTHR13061">
    <property type="entry name" value="DYNACTIN SUBUNIT P25"/>
    <property type="match status" value="1"/>
</dbReference>
<gene>
    <name evidence="1" type="ORF">CFBP7129_27715</name>
</gene>
<dbReference type="Gene3D" id="2.160.10.10">
    <property type="entry name" value="Hexapeptide repeat proteins"/>
    <property type="match status" value="1"/>
</dbReference>
<proteinExistence type="predicted"/>
<dbReference type="EMBL" id="CP039924">
    <property type="protein sequence ID" value="QCL97953.1"/>
    <property type="molecule type" value="Genomic_DNA"/>
</dbReference>
<evidence type="ECO:0000313" key="1">
    <source>
        <dbReference type="EMBL" id="QCL97953.1"/>
    </source>
</evidence>
<accession>A0A4D7Z616</accession>
<evidence type="ECO:0000313" key="2">
    <source>
        <dbReference type="Proteomes" id="UP000298649"/>
    </source>
</evidence>
<keyword evidence="1" id="KW-0614">Plasmid</keyword>
<name>A0A4D7Z616_AGRTU</name>
<dbReference type="InterPro" id="IPR011004">
    <property type="entry name" value="Trimer_LpxA-like_sf"/>
</dbReference>
<dbReference type="RefSeq" id="WP_137006290.1">
    <property type="nucleotide sequence ID" value="NZ_CP039924.1"/>
</dbReference>
<dbReference type="SUPFAM" id="SSF51161">
    <property type="entry name" value="Trimeric LpxA-like enzymes"/>
    <property type="match status" value="1"/>
</dbReference>
<geneLocation type="plasmid" evidence="2">
    <name>patcfbp7129a</name>
</geneLocation>
<dbReference type="InterPro" id="IPR050484">
    <property type="entry name" value="Transf_Hexapept/Carb_Anhydrase"/>
</dbReference>
<reference evidence="1 2" key="1">
    <citation type="submission" date="2019-04" db="EMBL/GenBank/DDBJ databases">
        <title>Complete genome sequence of Agrobacterium tumefaciens CFBP7129.</title>
        <authorList>
            <person name="Haryono M."/>
            <person name="Lin Y.-C."/>
            <person name="Lai E.-M."/>
            <person name="Kuo C.-H."/>
        </authorList>
    </citation>
    <scope>NUCLEOTIDE SEQUENCE [LARGE SCALE GENOMIC DNA]</scope>
    <source>
        <strain evidence="1 2">CFBP7129</strain>
        <plasmid evidence="2">patcfbp7129a</plasmid>
    </source>
</reference>
<dbReference type="Proteomes" id="UP000298649">
    <property type="component" value="Plasmid pAtCFBP7129a"/>
</dbReference>
<sequence length="199" mass="21188">MILSYGEHSPSIDRDAWVAQDATVCGHVTIGAGSRIMHGARLVAEAGGSIHVGRNCIVLENAVIRATGRHDCRFGDHCVVGPNTHVVGAKIDEEVFIATGAAVFHGAHIGAGSEIRINGTVHLLTYLEPGSTVPIGWIAVGNPAEILPPDQHEKIWAIQKALDFPGFVYGVDRNSSAVTKRITTHLSDVLSVHRAEKGR</sequence>
<dbReference type="AlphaFoldDB" id="A0A4D7Z616"/>
<dbReference type="PANTHER" id="PTHR13061:SF29">
    <property type="entry name" value="GAMMA CARBONIC ANHYDRASE-LIKE 1, MITOCHONDRIAL-RELATED"/>
    <property type="match status" value="1"/>
</dbReference>
<protein>
    <submittedName>
        <fullName evidence="1">Gamma carbonic anhydrase family protein</fullName>
    </submittedName>
</protein>
<organism evidence="1 2">
    <name type="scientific">Agrobacterium tumefaciens</name>
    <dbReference type="NCBI Taxonomy" id="358"/>
    <lineage>
        <taxon>Bacteria</taxon>
        <taxon>Pseudomonadati</taxon>
        <taxon>Pseudomonadota</taxon>
        <taxon>Alphaproteobacteria</taxon>
        <taxon>Hyphomicrobiales</taxon>
        <taxon>Rhizobiaceae</taxon>
        <taxon>Rhizobium/Agrobacterium group</taxon>
        <taxon>Agrobacterium</taxon>
        <taxon>Agrobacterium tumefaciens complex</taxon>
    </lineage>
</organism>